<proteinExistence type="predicted"/>
<keyword evidence="2" id="KW-1185">Reference proteome</keyword>
<dbReference type="VEuPathDB" id="FungiDB:EYZ11_000384"/>
<gene>
    <name evidence="1" type="ORF">EYZ11_000384</name>
</gene>
<name>A0A4S3JXE5_9EURO</name>
<reference evidence="1 2" key="1">
    <citation type="submission" date="2019-03" db="EMBL/GenBank/DDBJ databases">
        <title>The genome sequence of a newly discovered highly antifungal drug resistant Aspergillus species, Aspergillus tanneri NIH 1004.</title>
        <authorList>
            <person name="Mounaud S."/>
            <person name="Singh I."/>
            <person name="Joardar V."/>
            <person name="Pakala S."/>
            <person name="Pakala S."/>
            <person name="Venepally P."/>
            <person name="Hoover J."/>
            <person name="Nierman W."/>
            <person name="Chung J."/>
            <person name="Losada L."/>
        </authorList>
    </citation>
    <scope>NUCLEOTIDE SEQUENCE [LARGE SCALE GENOMIC DNA]</scope>
    <source>
        <strain evidence="1 2">NIH1004</strain>
    </source>
</reference>
<dbReference type="Proteomes" id="UP000308092">
    <property type="component" value="Unassembled WGS sequence"/>
</dbReference>
<organism evidence="1 2">
    <name type="scientific">Aspergillus tanneri</name>
    <dbReference type="NCBI Taxonomy" id="1220188"/>
    <lineage>
        <taxon>Eukaryota</taxon>
        <taxon>Fungi</taxon>
        <taxon>Dikarya</taxon>
        <taxon>Ascomycota</taxon>
        <taxon>Pezizomycotina</taxon>
        <taxon>Eurotiomycetes</taxon>
        <taxon>Eurotiomycetidae</taxon>
        <taxon>Eurotiales</taxon>
        <taxon>Aspergillaceae</taxon>
        <taxon>Aspergillus</taxon>
        <taxon>Aspergillus subgen. Circumdati</taxon>
    </lineage>
</organism>
<comment type="caution">
    <text evidence="1">The sequence shown here is derived from an EMBL/GenBank/DDBJ whole genome shotgun (WGS) entry which is preliminary data.</text>
</comment>
<dbReference type="AlphaFoldDB" id="A0A4S3JXE5"/>
<sequence length="49" mass="5646">MERIKNEAIDDDSRIEENDQVNKFKVSRATYYAQPSDYSFTLCDGGLLV</sequence>
<dbReference type="EMBL" id="SOSA01000005">
    <property type="protein sequence ID" value="THD00193.1"/>
    <property type="molecule type" value="Genomic_DNA"/>
</dbReference>
<evidence type="ECO:0000313" key="2">
    <source>
        <dbReference type="Proteomes" id="UP000308092"/>
    </source>
</evidence>
<evidence type="ECO:0000313" key="1">
    <source>
        <dbReference type="EMBL" id="THD00193.1"/>
    </source>
</evidence>
<protein>
    <submittedName>
        <fullName evidence="1">Uncharacterized protein</fullName>
    </submittedName>
</protein>
<accession>A0A4S3JXE5</accession>